<proteinExistence type="inferred from homology"/>
<feature type="short sequence motif" description="GXGXXG" evidence="3">
    <location>
        <begin position="411"/>
        <end position="416"/>
    </location>
</feature>
<dbReference type="Proteomes" id="UP001610446">
    <property type="component" value="Unassembled WGS sequence"/>
</dbReference>
<evidence type="ECO:0000256" key="4">
    <source>
        <dbReference type="SAM" id="MobiDB-lite"/>
    </source>
</evidence>
<feature type="active site" description="Nucleophile" evidence="3">
    <location>
        <position position="453"/>
    </location>
</feature>
<dbReference type="EMBL" id="JBFXLU010000105">
    <property type="protein sequence ID" value="KAL2841880.1"/>
    <property type="molecule type" value="Genomic_DNA"/>
</dbReference>
<keyword evidence="3" id="KW-0378">Hydrolase</keyword>
<dbReference type="SUPFAM" id="SSF48452">
    <property type="entry name" value="TPR-like"/>
    <property type="match status" value="4"/>
</dbReference>
<evidence type="ECO:0000256" key="2">
    <source>
        <dbReference type="ARBA" id="ARBA00023604"/>
    </source>
</evidence>
<dbReference type="InterPro" id="IPR011990">
    <property type="entry name" value="TPR-like_helical_dom_sf"/>
</dbReference>
<keyword evidence="1 3" id="KW-0443">Lipid metabolism</keyword>
<evidence type="ECO:0000256" key="3">
    <source>
        <dbReference type="PROSITE-ProRule" id="PRU01161"/>
    </source>
</evidence>
<dbReference type="InterPro" id="IPR044053">
    <property type="entry name" value="AsaB-like"/>
</dbReference>
<dbReference type="Gene3D" id="3.40.1090.10">
    <property type="entry name" value="Cytosolic phospholipase A2 catalytic domain"/>
    <property type="match status" value="1"/>
</dbReference>
<dbReference type="SUPFAM" id="SSF52540">
    <property type="entry name" value="P-loop containing nucleoside triphosphate hydrolases"/>
    <property type="match status" value="1"/>
</dbReference>
<protein>
    <recommendedName>
        <fullName evidence="5">PNPLA domain-containing protein</fullName>
    </recommendedName>
</protein>
<sequence length="1707" mass="193526">MFQDASDSYDPRSVQDNRIQPWRKWWPYKGREGEDNADNNGQPTSPVLKDPSGEVPPWVKWEFDNDKPWEKPWIYWPLSWSPKYYGHALVEPEVTHDTSFIAKCIALQTPHPIFEFNPYRTTSLVQFFKDKPGHEHEKPYALRIPVCPSSGVQSNFEGAWSKIMLTDARGHEDLFTLDRDGFAWFSHTSKVPILESWTDVVHAFDVHAYMCEMSKYLCELLGATECFIYDYVRRSPDPEDRRAGFSDITRRIHCDQSPRSAIGRIKLHMGDRAADLLKKRCRIFSLWRPLLPVIEAYPLAACTYTSTAHEDLVPIDVVYPHYAEESFEIRHKLTHQWFYKSGMTPADIMLIKLFDNKMQGDTAYWVVCHPNSTMGSFQKEVLISEVENGGTASSGGKKVSQRQLRVLSLDGGGVRGLSSLIILRRLMHSMKPTDDLYNIVRPCEVFDMICGTSTGGLIAIMLGRLRMGVQETIDAYLAMAKDVFTERTQTLLLPGHVSALVGAHRFSGDKLAVAVKRVVKNQTGREDTPFFNREEEQCRVFVCATRTANTALAIMRSYRSDEEDSAQGTIWEVARATSAAPTFFPPIKFGNPPAEYVDGALVHNNPIRLLMTEVNKVWGYDRELCCVVSIGTGTPLTPKLGSMGVSVLKACAKLATNAENIAKGFKADEGGKLYKQEKYFRFNVAQGLQAVKLEEWQAFDLMDAATKAYLRDVDVEVDSCARKLGQSAPSGKVAASNVVTPTTVPEYIDISRVSSRYFTGRREVLTALEAHFETSRRGTPHVAVLTGLGGIGKTQTALRYFERKKSKYPIALFIDCKNQQEATAGFVRFAHLVVDEELRQSPDTTYTEAVKKLGFSGLLDEHEQASHSSTDSGERVVDAVKRWLGRQRMPFLIIFDNADDPAEVNLDQLLPRYSHGDVLITTRDKGAQAFGHGFPIDEMQEKDAIDLLARASNMAFTGRQHREAARITEVLGYLPLAIDQAGGYLANSDSDLAHFLPYYERRARSLLSRLPNDGFLGYKHSAFTTWEMSFTRLEVLSPKAASLLQVLGFVNNWDLCDLLYNPRQTAEGTPLPAFLWENTQWNLHTDGFEFQEAFNFLLKLCLVKRDENILEARTYNIHPVVHVWIRERLDASSRARYSRDALLLLARALPSTQQTSASDWAIHRRLQPHIQAVWSNVKRHLPVGGDGRDSALLRALDLIATSFRQQGYYDVSEEILVRAYNGHKVAHGLLDPQTLDSATRLATIYDFRGNLKNAEELYRFVFDGLANVLGPESRKSLAVLQSLANVLKYRGQSDEAERFYKQALEGRRKFGETDPDTLETMDSLASLYFASNRGTEAEPLRRFVLKAREDLFGTDNPETLAAMLDMGMLYSGLGKNELTVQLFEKAYANRHTLLQSQNTTKTLGALLMIASYYANLGQTERAESLYFEILTRQQLLLGDQHLDTIWTQCCLGVVLFTKDRSQKSVQRVEKALADIEAKLGPTHLDTLWVVHALAIVYECCDKVDEAERLQERVVQGYLAELGPDHVNTLYMINDLGDCYSRGRKMDKAEQNFRIAYEGKCRKFGFRSPHTLYTATLLASAMRERGNEKEAEDLFKRVLDTTIDLLGRDHADAALCMMYLADLYVSQQRFEEARDLYEEVYQTRAKLQGEEHSNTRHTKQLLEEMKQLIHFPDAPRKGATIAPPTEARMEPRHVSFRPRRVRSMRWHH</sequence>
<dbReference type="InterPro" id="IPR019734">
    <property type="entry name" value="TPR_rpt"/>
</dbReference>
<feature type="active site" description="Proton acceptor" evidence="3">
    <location>
        <position position="598"/>
    </location>
</feature>
<dbReference type="SUPFAM" id="SSF52151">
    <property type="entry name" value="FabD/lysophospholipase-like"/>
    <property type="match status" value="1"/>
</dbReference>
<dbReference type="InterPro" id="IPR002641">
    <property type="entry name" value="PNPLA_dom"/>
</dbReference>
<name>A0ABR4JPE3_9EURO</name>
<comment type="similarity">
    <text evidence="2">Belongs to the asaB hydroxylase/desaturase family.</text>
</comment>
<dbReference type="SMART" id="SM00028">
    <property type="entry name" value="TPR"/>
    <property type="match status" value="4"/>
</dbReference>
<gene>
    <name evidence="6" type="ORF">BJY01DRAFT_249378</name>
</gene>
<feature type="region of interest" description="Disordered" evidence="4">
    <location>
        <begin position="29"/>
        <end position="53"/>
    </location>
</feature>
<dbReference type="Pfam" id="PF13374">
    <property type="entry name" value="TPR_10"/>
    <property type="match status" value="1"/>
</dbReference>
<dbReference type="InterPro" id="IPR041664">
    <property type="entry name" value="AAA_16"/>
</dbReference>
<dbReference type="PANTHER" id="PTHR46082:SF6">
    <property type="entry name" value="AAA+ ATPASE DOMAIN-CONTAINING PROTEIN-RELATED"/>
    <property type="match status" value="1"/>
</dbReference>
<accession>A0ABR4JPE3</accession>
<evidence type="ECO:0000259" key="5">
    <source>
        <dbReference type="PROSITE" id="PS51635"/>
    </source>
</evidence>
<dbReference type="Gene3D" id="1.25.40.10">
    <property type="entry name" value="Tetratricopeptide repeat domain"/>
    <property type="match status" value="3"/>
</dbReference>
<feature type="domain" description="PNPLA" evidence="5">
    <location>
        <begin position="407"/>
        <end position="611"/>
    </location>
</feature>
<reference evidence="6 7" key="1">
    <citation type="submission" date="2024-07" db="EMBL/GenBank/DDBJ databases">
        <title>Section-level genome sequencing and comparative genomics of Aspergillus sections Usti and Cavernicolus.</title>
        <authorList>
            <consortium name="Lawrence Berkeley National Laboratory"/>
            <person name="Nybo J.L."/>
            <person name="Vesth T.C."/>
            <person name="Theobald S."/>
            <person name="Frisvad J.C."/>
            <person name="Larsen T.O."/>
            <person name="Kjaerboelling I."/>
            <person name="Rothschild-Mancinelli K."/>
            <person name="Lyhne E.K."/>
            <person name="Kogle M.E."/>
            <person name="Barry K."/>
            <person name="Clum A."/>
            <person name="Na H."/>
            <person name="Ledsgaard L."/>
            <person name="Lin J."/>
            <person name="Lipzen A."/>
            <person name="Kuo A."/>
            <person name="Riley R."/>
            <person name="Mondo S."/>
            <person name="Labutti K."/>
            <person name="Haridas S."/>
            <person name="Pangalinan J."/>
            <person name="Salamov A.A."/>
            <person name="Simmons B.A."/>
            <person name="Magnuson J.K."/>
            <person name="Chen J."/>
            <person name="Drula E."/>
            <person name="Henrissat B."/>
            <person name="Wiebenga A."/>
            <person name="Lubbers R.J."/>
            <person name="Gomes A.C."/>
            <person name="Makela M.R."/>
            <person name="Stajich J."/>
            <person name="Grigoriev I.V."/>
            <person name="Mortensen U.H."/>
            <person name="De Vries R.P."/>
            <person name="Baker S.E."/>
            <person name="Andersen M.R."/>
        </authorList>
    </citation>
    <scope>NUCLEOTIDE SEQUENCE [LARGE SCALE GENOMIC DNA]</scope>
    <source>
        <strain evidence="6 7">CBS 123904</strain>
    </source>
</reference>
<evidence type="ECO:0000256" key="1">
    <source>
        <dbReference type="ARBA" id="ARBA00023098"/>
    </source>
</evidence>
<dbReference type="Gene3D" id="3.40.50.300">
    <property type="entry name" value="P-loop containing nucleotide triphosphate hydrolases"/>
    <property type="match status" value="1"/>
</dbReference>
<dbReference type="InterPro" id="IPR053137">
    <property type="entry name" value="NLR-like"/>
</dbReference>
<keyword evidence="3" id="KW-0442">Lipid degradation</keyword>
<dbReference type="InterPro" id="IPR016035">
    <property type="entry name" value="Acyl_Trfase/lysoPLipase"/>
</dbReference>
<dbReference type="PROSITE" id="PS51635">
    <property type="entry name" value="PNPLA"/>
    <property type="match status" value="1"/>
</dbReference>
<dbReference type="NCBIfam" id="NF041278">
    <property type="entry name" value="CmcJ_NvfI_EfuI"/>
    <property type="match status" value="1"/>
</dbReference>
<dbReference type="Pfam" id="PF13424">
    <property type="entry name" value="TPR_12"/>
    <property type="match status" value="4"/>
</dbReference>
<keyword evidence="7" id="KW-1185">Reference proteome</keyword>
<dbReference type="Pfam" id="PF01734">
    <property type="entry name" value="Patatin"/>
    <property type="match status" value="1"/>
</dbReference>
<evidence type="ECO:0000313" key="7">
    <source>
        <dbReference type="Proteomes" id="UP001610446"/>
    </source>
</evidence>
<organism evidence="6 7">
    <name type="scientific">Aspergillus pseudoustus</name>
    <dbReference type="NCBI Taxonomy" id="1810923"/>
    <lineage>
        <taxon>Eukaryota</taxon>
        <taxon>Fungi</taxon>
        <taxon>Dikarya</taxon>
        <taxon>Ascomycota</taxon>
        <taxon>Pezizomycotina</taxon>
        <taxon>Eurotiomycetes</taxon>
        <taxon>Eurotiomycetidae</taxon>
        <taxon>Eurotiales</taxon>
        <taxon>Aspergillaceae</taxon>
        <taxon>Aspergillus</taxon>
        <taxon>Aspergillus subgen. Nidulantes</taxon>
    </lineage>
</organism>
<dbReference type="PANTHER" id="PTHR46082">
    <property type="entry name" value="ATP/GTP-BINDING PROTEIN-RELATED"/>
    <property type="match status" value="1"/>
</dbReference>
<evidence type="ECO:0000313" key="6">
    <source>
        <dbReference type="EMBL" id="KAL2841880.1"/>
    </source>
</evidence>
<comment type="caution">
    <text evidence="6">The sequence shown here is derived from an EMBL/GenBank/DDBJ whole genome shotgun (WGS) entry which is preliminary data.</text>
</comment>
<dbReference type="InterPro" id="IPR027417">
    <property type="entry name" value="P-loop_NTPase"/>
</dbReference>
<dbReference type="Pfam" id="PF13191">
    <property type="entry name" value="AAA_16"/>
    <property type="match status" value="1"/>
</dbReference>
<feature type="short sequence motif" description="GXSXG" evidence="3">
    <location>
        <begin position="451"/>
        <end position="455"/>
    </location>
</feature>
<feature type="short sequence motif" description="DGA/G" evidence="3">
    <location>
        <begin position="598"/>
        <end position="600"/>
    </location>
</feature>
<dbReference type="CDD" id="cd07216">
    <property type="entry name" value="Pat17_PNPLA8_PNPLA9_like3"/>
    <property type="match status" value="1"/>
</dbReference>